<gene>
    <name evidence="1" type="ORF">LCGC14_2795400</name>
</gene>
<protein>
    <submittedName>
        <fullName evidence="1">Uncharacterized protein</fullName>
    </submittedName>
</protein>
<accession>A0A0F8YPC4</accession>
<evidence type="ECO:0000313" key="1">
    <source>
        <dbReference type="EMBL" id="KKK83237.1"/>
    </source>
</evidence>
<name>A0A0F8YPC4_9ZZZZ</name>
<proteinExistence type="predicted"/>
<reference evidence="1" key="1">
    <citation type="journal article" date="2015" name="Nature">
        <title>Complex archaea that bridge the gap between prokaryotes and eukaryotes.</title>
        <authorList>
            <person name="Spang A."/>
            <person name="Saw J.H."/>
            <person name="Jorgensen S.L."/>
            <person name="Zaremba-Niedzwiedzka K."/>
            <person name="Martijn J."/>
            <person name="Lind A.E."/>
            <person name="van Eijk R."/>
            <person name="Schleper C."/>
            <person name="Guy L."/>
            <person name="Ettema T.J."/>
        </authorList>
    </citation>
    <scope>NUCLEOTIDE SEQUENCE</scope>
</reference>
<organism evidence="1">
    <name type="scientific">marine sediment metagenome</name>
    <dbReference type="NCBI Taxonomy" id="412755"/>
    <lineage>
        <taxon>unclassified sequences</taxon>
        <taxon>metagenomes</taxon>
        <taxon>ecological metagenomes</taxon>
    </lineage>
</organism>
<dbReference type="AlphaFoldDB" id="A0A0F8YPC4"/>
<comment type="caution">
    <text evidence="1">The sequence shown here is derived from an EMBL/GenBank/DDBJ whole genome shotgun (WGS) entry which is preliminary data.</text>
</comment>
<sequence>MSCRLDKTGDNLVGDSKPLGQITLERRGLSPIFCHADPTKPGPNYGKPCVPSIGSYAGKPRMICLYCGSVLG</sequence>
<dbReference type="EMBL" id="LAZR01052317">
    <property type="protein sequence ID" value="KKK83237.1"/>
    <property type="molecule type" value="Genomic_DNA"/>
</dbReference>